<accession>A0A419T875</accession>
<dbReference type="Proteomes" id="UP000284177">
    <property type="component" value="Unassembled WGS sequence"/>
</dbReference>
<dbReference type="FunFam" id="3.40.50.300:FF:001994">
    <property type="entry name" value="Translation elongation factor G"/>
    <property type="match status" value="1"/>
</dbReference>
<dbReference type="CDD" id="cd16262">
    <property type="entry name" value="EFG_III"/>
    <property type="match status" value="1"/>
</dbReference>
<dbReference type="PRINTS" id="PR00315">
    <property type="entry name" value="ELONGATNFCT"/>
</dbReference>
<evidence type="ECO:0000256" key="1">
    <source>
        <dbReference type="ARBA" id="ARBA00005870"/>
    </source>
</evidence>
<dbReference type="SMART" id="SM00838">
    <property type="entry name" value="EFG_C"/>
    <property type="match status" value="1"/>
</dbReference>
<dbReference type="Pfam" id="PF00009">
    <property type="entry name" value="GTP_EFTU"/>
    <property type="match status" value="1"/>
</dbReference>
<dbReference type="Gene3D" id="3.30.70.240">
    <property type="match status" value="1"/>
</dbReference>
<dbReference type="InterPro" id="IPR020568">
    <property type="entry name" value="Ribosomal_Su5_D2-typ_SF"/>
</dbReference>
<dbReference type="SMART" id="SM00889">
    <property type="entry name" value="EFG_IV"/>
    <property type="match status" value="1"/>
</dbReference>
<dbReference type="PROSITE" id="PS51722">
    <property type="entry name" value="G_TR_2"/>
    <property type="match status" value="1"/>
</dbReference>
<dbReference type="InterPro" id="IPR041095">
    <property type="entry name" value="EFG_II"/>
</dbReference>
<dbReference type="NCBIfam" id="NF009891">
    <property type="entry name" value="PRK13351.1-1"/>
    <property type="match status" value="1"/>
</dbReference>
<dbReference type="GO" id="GO:0032790">
    <property type="term" value="P:ribosome disassembly"/>
    <property type="evidence" value="ECO:0007669"/>
    <property type="project" value="TreeGrafter"/>
</dbReference>
<evidence type="ECO:0000313" key="7">
    <source>
        <dbReference type="EMBL" id="RKD33754.1"/>
    </source>
</evidence>
<dbReference type="OrthoDB" id="9804431at2"/>
<dbReference type="InterPro" id="IPR000640">
    <property type="entry name" value="EFG_V-like"/>
</dbReference>
<dbReference type="InterPro" id="IPR005225">
    <property type="entry name" value="Small_GTP-bd"/>
</dbReference>
<dbReference type="CDD" id="cd04088">
    <property type="entry name" value="EFG_mtEFG_II"/>
    <property type="match status" value="1"/>
</dbReference>
<evidence type="ECO:0000256" key="4">
    <source>
        <dbReference type="ARBA" id="ARBA00023134"/>
    </source>
</evidence>
<keyword evidence="4" id="KW-0342">GTP-binding</keyword>
<sequence length="690" mass="77647">MKIYETDKIRNVTLLGHGGSGKTTLTEAMLFTTGVTKRIGKVEDGNTVSDFEKEEKERQYSINTSIIPVEWKDHKLNTIDTPGYFDFVGEIESALKVAAGAVIVVDASSGVEVGTEKAWQYTRREKIPTLIFINKMDKENVNFDKVLNELREKFGKKVVPFEIPLGEKDDFRGLINIVDMNAREYNEKEIKCFDTEIPDNVMDKIEPLREMLIESVAESDEELFEKYFAGEEFTDEEIHRGLRAGVINGDLVPVLCGAASKNIGVQTLMDMIWDYLPAPKDIVTPVGVNPENEEPVERNMEANEPFSALVFKTIADPYVGKISLFKVLSGELKKDDEILNSTQGNKLKINHLYVIRGKEQIEVSKIIAGDIGAVTKLNDTYTGDTLCCMENPIKYSGIEFPEPVMFLAVEPKSESDEEKMSNGLQKLSEEDPSFKSMYNRETKQTLIGGQGDIHLSVITSRLKNKFGVEVELVDPKVPYRETIKGRAEAEGKHKKQTGGHGQYGHVFIRFEPSQEEFQFDEEIFGGAVPKQYIPAVEKGLKECFEEGILAGYPVVNVKATLYDGSYHSVDSSELAFKMATALAYKKGMKEAKPILLEPIMNVEVLIPEDYMGDIMGDLNKRRGRILGMEPQKDGKQLIRAEVPQAEMFKYASDLRSMTQARGSFKMEFSRYEEVPGELTQKIIEQAKKEK</sequence>
<dbReference type="Pfam" id="PF03764">
    <property type="entry name" value="EFG_IV"/>
    <property type="match status" value="1"/>
</dbReference>
<dbReference type="InterPro" id="IPR053905">
    <property type="entry name" value="EF-G-like_DII"/>
</dbReference>
<feature type="domain" description="Tr-type G" evidence="6">
    <location>
        <begin position="7"/>
        <end position="280"/>
    </location>
</feature>
<reference evidence="7 8" key="1">
    <citation type="submission" date="2016-08" db="EMBL/GenBank/DDBJ databases">
        <title>Novel Firmicutes and Novel Genomes.</title>
        <authorList>
            <person name="Poppleton D.I."/>
            <person name="Gribaldo S."/>
        </authorList>
    </citation>
    <scope>NUCLEOTIDE SEQUENCE [LARGE SCALE GENOMIC DNA]</scope>
    <source>
        <strain evidence="7 8">CTT3</strain>
    </source>
</reference>
<dbReference type="InterPro" id="IPR035647">
    <property type="entry name" value="EFG_III/V"/>
</dbReference>
<dbReference type="SUPFAM" id="SSF50447">
    <property type="entry name" value="Translation proteins"/>
    <property type="match status" value="1"/>
</dbReference>
<dbReference type="InterPro" id="IPR005517">
    <property type="entry name" value="Transl_elong_EFG/EF2_IV"/>
</dbReference>
<organism evidence="7 8">
    <name type="scientific">Thermohalobacter berrensis</name>
    <dbReference type="NCBI Taxonomy" id="99594"/>
    <lineage>
        <taxon>Bacteria</taxon>
        <taxon>Bacillati</taxon>
        <taxon>Bacillota</taxon>
        <taxon>Tissierellia</taxon>
        <taxon>Tissierellales</taxon>
        <taxon>Thermohalobacteraceae</taxon>
        <taxon>Thermohalobacter</taxon>
    </lineage>
</organism>
<dbReference type="InterPro" id="IPR027417">
    <property type="entry name" value="P-loop_NTPase"/>
</dbReference>
<dbReference type="PANTHER" id="PTHR43261:SF6">
    <property type="entry name" value="ELONGATION FACTOR G-LIKE PROTEIN"/>
    <property type="match status" value="1"/>
</dbReference>
<dbReference type="SUPFAM" id="SSF54980">
    <property type="entry name" value="EF-G C-terminal domain-like"/>
    <property type="match status" value="2"/>
</dbReference>
<dbReference type="NCBIfam" id="NF009381">
    <property type="entry name" value="PRK12740.1-5"/>
    <property type="match status" value="1"/>
</dbReference>
<name>A0A419T875_9FIRM</name>
<keyword evidence="7" id="KW-0648">Protein biosynthesis</keyword>
<dbReference type="RefSeq" id="WP_120167473.1">
    <property type="nucleotide sequence ID" value="NZ_MCIB01000004.1"/>
</dbReference>
<evidence type="ECO:0000259" key="6">
    <source>
        <dbReference type="PROSITE" id="PS51722"/>
    </source>
</evidence>
<dbReference type="FunFam" id="3.30.70.240:FF:000001">
    <property type="entry name" value="Elongation factor G"/>
    <property type="match status" value="1"/>
</dbReference>
<dbReference type="CDD" id="cd03713">
    <property type="entry name" value="EFG_mtEFG_C"/>
    <property type="match status" value="1"/>
</dbReference>
<dbReference type="Gene3D" id="3.30.70.870">
    <property type="entry name" value="Elongation Factor G (Translational Gtpase), domain 3"/>
    <property type="match status" value="1"/>
</dbReference>
<evidence type="ECO:0000256" key="2">
    <source>
        <dbReference type="ARBA" id="ARBA00017872"/>
    </source>
</evidence>
<dbReference type="Pfam" id="PF00679">
    <property type="entry name" value="EFG_C"/>
    <property type="match status" value="1"/>
</dbReference>
<dbReference type="Gene3D" id="3.40.50.300">
    <property type="entry name" value="P-loop containing nucleotide triphosphate hydrolases"/>
    <property type="match status" value="1"/>
</dbReference>
<dbReference type="PANTHER" id="PTHR43261">
    <property type="entry name" value="TRANSLATION ELONGATION FACTOR G-RELATED"/>
    <property type="match status" value="1"/>
</dbReference>
<evidence type="ECO:0000256" key="5">
    <source>
        <dbReference type="NCBIfam" id="TIGR00484"/>
    </source>
</evidence>
<keyword evidence="7" id="KW-0251">Elongation factor</keyword>
<dbReference type="Gene3D" id="2.40.30.10">
    <property type="entry name" value="Translation factors"/>
    <property type="match status" value="1"/>
</dbReference>
<dbReference type="InterPro" id="IPR047872">
    <property type="entry name" value="EFG_IV"/>
</dbReference>
<comment type="similarity">
    <text evidence="1">Belongs to the TRAFAC class translation factor GTPase superfamily. Classic translation factor GTPase family. EF-G/EF-2 subfamily.</text>
</comment>
<dbReference type="InterPro" id="IPR014721">
    <property type="entry name" value="Ribsml_uS5_D2-typ_fold_subgr"/>
</dbReference>
<protein>
    <recommendedName>
        <fullName evidence="2 5">Elongation factor G</fullName>
    </recommendedName>
</protein>
<dbReference type="NCBIfam" id="NF009379">
    <property type="entry name" value="PRK12740.1-3"/>
    <property type="match status" value="1"/>
</dbReference>
<evidence type="ECO:0000256" key="3">
    <source>
        <dbReference type="ARBA" id="ARBA00022741"/>
    </source>
</evidence>
<dbReference type="Pfam" id="PF14492">
    <property type="entry name" value="EFG_III"/>
    <property type="match status" value="1"/>
</dbReference>
<dbReference type="NCBIfam" id="TIGR00484">
    <property type="entry name" value="EF-G"/>
    <property type="match status" value="1"/>
</dbReference>
<dbReference type="EMBL" id="MCIB01000004">
    <property type="protein sequence ID" value="RKD33754.1"/>
    <property type="molecule type" value="Genomic_DNA"/>
</dbReference>
<dbReference type="SUPFAM" id="SSF52540">
    <property type="entry name" value="P-loop containing nucleoside triphosphate hydrolases"/>
    <property type="match status" value="1"/>
</dbReference>
<dbReference type="Gene3D" id="3.30.230.10">
    <property type="match status" value="1"/>
</dbReference>
<comment type="caution">
    <text evidence="7">The sequence shown here is derived from an EMBL/GenBank/DDBJ whole genome shotgun (WGS) entry which is preliminary data.</text>
</comment>
<dbReference type="FunFam" id="3.30.70.870:FF:000002">
    <property type="entry name" value="Translation elongation factor 2"/>
    <property type="match status" value="1"/>
</dbReference>
<dbReference type="NCBIfam" id="TIGR00231">
    <property type="entry name" value="small_GTP"/>
    <property type="match status" value="1"/>
</dbReference>
<dbReference type="InterPro" id="IPR009022">
    <property type="entry name" value="EFG_III"/>
</dbReference>
<dbReference type="SUPFAM" id="SSF54211">
    <property type="entry name" value="Ribosomal protein S5 domain 2-like"/>
    <property type="match status" value="1"/>
</dbReference>
<proteinExistence type="inferred from homology"/>
<keyword evidence="8" id="KW-1185">Reference proteome</keyword>
<dbReference type="InterPro" id="IPR009000">
    <property type="entry name" value="Transl_B-barrel_sf"/>
</dbReference>
<dbReference type="AlphaFoldDB" id="A0A419T875"/>
<dbReference type="GO" id="GO:0005525">
    <property type="term" value="F:GTP binding"/>
    <property type="evidence" value="ECO:0007669"/>
    <property type="project" value="UniProtKB-UniRule"/>
</dbReference>
<dbReference type="CDD" id="cd01434">
    <property type="entry name" value="EFG_mtEFG1_IV"/>
    <property type="match status" value="1"/>
</dbReference>
<dbReference type="InterPro" id="IPR000795">
    <property type="entry name" value="T_Tr_GTP-bd_dom"/>
</dbReference>
<dbReference type="CDD" id="cd04170">
    <property type="entry name" value="EF-G_bact"/>
    <property type="match status" value="1"/>
</dbReference>
<evidence type="ECO:0000313" key="8">
    <source>
        <dbReference type="Proteomes" id="UP000284177"/>
    </source>
</evidence>
<dbReference type="InterPro" id="IPR035649">
    <property type="entry name" value="EFG_V"/>
</dbReference>
<gene>
    <name evidence="7" type="ORF">BET03_08495</name>
</gene>
<dbReference type="GO" id="GO:0003746">
    <property type="term" value="F:translation elongation factor activity"/>
    <property type="evidence" value="ECO:0007669"/>
    <property type="project" value="UniProtKB-UniRule"/>
</dbReference>
<dbReference type="InterPro" id="IPR004540">
    <property type="entry name" value="Transl_elong_EFG/EF2"/>
</dbReference>
<dbReference type="FunFam" id="3.30.230.10:FF:000003">
    <property type="entry name" value="Elongation factor G"/>
    <property type="match status" value="1"/>
</dbReference>
<dbReference type="Pfam" id="PF22042">
    <property type="entry name" value="EF-G_D2"/>
    <property type="match status" value="1"/>
</dbReference>
<dbReference type="GO" id="GO:0003924">
    <property type="term" value="F:GTPase activity"/>
    <property type="evidence" value="ECO:0007669"/>
    <property type="project" value="InterPro"/>
</dbReference>
<keyword evidence="3" id="KW-0547">Nucleotide-binding</keyword>